<dbReference type="PROSITE" id="PS50109">
    <property type="entry name" value="HIS_KIN"/>
    <property type="match status" value="1"/>
</dbReference>
<keyword evidence="8" id="KW-0902">Two-component regulatory system</keyword>
<dbReference type="CDD" id="cd00082">
    <property type="entry name" value="HisKA"/>
    <property type="match status" value="1"/>
</dbReference>
<dbReference type="Pfam" id="PF02518">
    <property type="entry name" value="HATPase_c"/>
    <property type="match status" value="1"/>
</dbReference>
<evidence type="ECO:0000256" key="8">
    <source>
        <dbReference type="ARBA" id="ARBA00023012"/>
    </source>
</evidence>
<dbReference type="Proteomes" id="UP000681414">
    <property type="component" value="Unassembled WGS sequence"/>
</dbReference>
<dbReference type="SMART" id="SM00388">
    <property type="entry name" value="HisKA"/>
    <property type="match status" value="1"/>
</dbReference>
<evidence type="ECO:0000256" key="1">
    <source>
        <dbReference type="ARBA" id="ARBA00000085"/>
    </source>
</evidence>
<comment type="catalytic activity">
    <reaction evidence="1">
        <text>ATP + protein L-histidine = ADP + protein N-phospho-L-histidine.</text>
        <dbReference type="EC" id="2.7.13.3"/>
    </reaction>
</comment>
<name>A0A942TBC0_9BACI</name>
<dbReference type="SUPFAM" id="SSF47384">
    <property type="entry name" value="Homodimeric domain of signal transducing histidine kinase"/>
    <property type="match status" value="1"/>
</dbReference>
<dbReference type="GO" id="GO:0000155">
    <property type="term" value="F:phosphorelay sensor kinase activity"/>
    <property type="evidence" value="ECO:0007669"/>
    <property type="project" value="InterPro"/>
</dbReference>
<keyword evidence="7" id="KW-0067">ATP-binding</keyword>
<accession>A0A942TBC0</accession>
<dbReference type="Gene3D" id="1.10.287.130">
    <property type="match status" value="1"/>
</dbReference>
<dbReference type="Pfam" id="PF00512">
    <property type="entry name" value="HisKA"/>
    <property type="match status" value="1"/>
</dbReference>
<proteinExistence type="predicted"/>
<reference evidence="10 11" key="1">
    <citation type="submission" date="2021-05" db="EMBL/GenBank/DDBJ databases">
        <title>Novel Bacillus species.</title>
        <authorList>
            <person name="Liu G."/>
        </authorList>
    </citation>
    <scope>NUCLEOTIDE SEQUENCE [LARGE SCALE GENOMIC DNA]</scope>
    <source>
        <strain evidence="11">FJAT-49780</strain>
    </source>
</reference>
<dbReference type="EMBL" id="JAGYPG010000001">
    <property type="protein sequence ID" value="MBS4193528.1"/>
    <property type="molecule type" value="Genomic_DNA"/>
</dbReference>
<dbReference type="InterPro" id="IPR003594">
    <property type="entry name" value="HATPase_dom"/>
</dbReference>
<evidence type="ECO:0000259" key="9">
    <source>
        <dbReference type="PROSITE" id="PS50109"/>
    </source>
</evidence>
<dbReference type="AlphaFoldDB" id="A0A942TBC0"/>
<dbReference type="PANTHER" id="PTHR43065">
    <property type="entry name" value="SENSOR HISTIDINE KINASE"/>
    <property type="match status" value="1"/>
</dbReference>
<dbReference type="InterPro" id="IPR005467">
    <property type="entry name" value="His_kinase_dom"/>
</dbReference>
<keyword evidence="3" id="KW-0597">Phosphoprotein</keyword>
<keyword evidence="4" id="KW-0808">Transferase</keyword>
<evidence type="ECO:0000256" key="4">
    <source>
        <dbReference type="ARBA" id="ARBA00022679"/>
    </source>
</evidence>
<evidence type="ECO:0000313" key="10">
    <source>
        <dbReference type="EMBL" id="MBS4193528.1"/>
    </source>
</evidence>
<dbReference type="RefSeq" id="WP_213122830.1">
    <property type="nucleotide sequence ID" value="NZ_JAGYPG010000001.1"/>
</dbReference>
<evidence type="ECO:0000256" key="7">
    <source>
        <dbReference type="ARBA" id="ARBA00022840"/>
    </source>
</evidence>
<dbReference type="PRINTS" id="PR00344">
    <property type="entry name" value="BCTRLSENSOR"/>
</dbReference>
<dbReference type="InterPro" id="IPR036890">
    <property type="entry name" value="HATPase_C_sf"/>
</dbReference>
<dbReference type="EC" id="2.7.13.3" evidence="2"/>
<dbReference type="InterPro" id="IPR018984">
    <property type="entry name" value="Histidine_kinase_N"/>
</dbReference>
<feature type="domain" description="Histidine kinase" evidence="9">
    <location>
        <begin position="165"/>
        <end position="372"/>
    </location>
</feature>
<evidence type="ECO:0000313" key="11">
    <source>
        <dbReference type="Proteomes" id="UP000681414"/>
    </source>
</evidence>
<protein>
    <recommendedName>
        <fullName evidence="2">histidine kinase</fullName>
        <ecNumber evidence="2">2.7.13.3</ecNumber>
    </recommendedName>
</protein>
<gene>
    <name evidence="10" type="ORF">KHA97_00405</name>
</gene>
<dbReference type="Gene3D" id="3.30.565.10">
    <property type="entry name" value="Histidine kinase-like ATPase, C-terminal domain"/>
    <property type="match status" value="1"/>
</dbReference>
<evidence type="ECO:0000256" key="3">
    <source>
        <dbReference type="ARBA" id="ARBA00022553"/>
    </source>
</evidence>
<organism evidence="10 11">
    <name type="scientific">Lederbergia citri</name>
    <dbReference type="NCBI Taxonomy" id="2833580"/>
    <lineage>
        <taxon>Bacteria</taxon>
        <taxon>Bacillati</taxon>
        <taxon>Bacillota</taxon>
        <taxon>Bacilli</taxon>
        <taxon>Bacillales</taxon>
        <taxon>Bacillaceae</taxon>
        <taxon>Lederbergia</taxon>
    </lineage>
</organism>
<dbReference type="Pfam" id="PF09385">
    <property type="entry name" value="HisK_N"/>
    <property type="match status" value="1"/>
</dbReference>
<comment type="caution">
    <text evidence="10">The sequence shown here is derived from an EMBL/GenBank/DDBJ whole genome shotgun (WGS) entry which is preliminary data.</text>
</comment>
<dbReference type="SUPFAM" id="SSF55874">
    <property type="entry name" value="ATPase domain of HSP90 chaperone/DNA topoisomerase II/histidine kinase"/>
    <property type="match status" value="1"/>
</dbReference>
<keyword evidence="5" id="KW-0547">Nucleotide-binding</keyword>
<keyword evidence="6 10" id="KW-0418">Kinase</keyword>
<dbReference type="Gene3D" id="1.10.490.70">
    <property type="entry name" value="Histidine kinase N-terminal domain"/>
    <property type="match status" value="1"/>
</dbReference>
<dbReference type="InterPro" id="IPR003661">
    <property type="entry name" value="HisK_dim/P_dom"/>
</dbReference>
<evidence type="ECO:0000256" key="6">
    <source>
        <dbReference type="ARBA" id="ARBA00022777"/>
    </source>
</evidence>
<dbReference type="InterPro" id="IPR004358">
    <property type="entry name" value="Sig_transdc_His_kin-like_C"/>
</dbReference>
<dbReference type="SMART" id="SM00387">
    <property type="entry name" value="HATPase_c"/>
    <property type="match status" value="1"/>
</dbReference>
<evidence type="ECO:0000256" key="5">
    <source>
        <dbReference type="ARBA" id="ARBA00022741"/>
    </source>
</evidence>
<evidence type="ECO:0000256" key="2">
    <source>
        <dbReference type="ARBA" id="ARBA00012438"/>
    </source>
</evidence>
<dbReference type="InterPro" id="IPR036097">
    <property type="entry name" value="HisK_dim/P_sf"/>
</dbReference>
<dbReference type="PANTHER" id="PTHR43065:SF10">
    <property type="entry name" value="PEROXIDE STRESS-ACTIVATED HISTIDINE KINASE MAK3"/>
    <property type="match status" value="1"/>
</dbReference>
<dbReference type="GO" id="GO:0005524">
    <property type="term" value="F:ATP binding"/>
    <property type="evidence" value="ECO:0007669"/>
    <property type="project" value="UniProtKB-KW"/>
</dbReference>
<sequence>MDQMNLDIVSFIDFRKEDIFDRWKEKIVIPSENDYEKIFLQGQLFLKILVHAFSFKKNELDQYLNKIILENAEVLNIYEITNISYFIYNANIIKNEMLIELSQYHSNWEEIQPIYLKLSETIDRFLFFVTKNYTSKKDQQIEETNPLNKDNHEERLTLLGQMTSSFVHEFRNPLTTIHGFVQLLRSENPDLPYMDIILSELEQLKFRITQFLMLSRKEMLNQEMALFSLNDLLDQIASFIYPRLLEANVELERELEENLFVSGYIEEIRQVLINIIFNAIDVLTEQMTSSVIKIKGFITEDRSIVLETSNTGPKIPEPLLNTIFDPFVTTKKTGTGLGLYVCKEIIEKHEGQLYCTSDDEWTTFTIKLPPVKKKDLETRKE</sequence>
<keyword evidence="11" id="KW-1185">Reference proteome</keyword>
<dbReference type="CDD" id="cd00075">
    <property type="entry name" value="HATPase"/>
    <property type="match status" value="1"/>
</dbReference>